<reference evidence="1" key="3">
    <citation type="submission" date="2021-08" db="EMBL/GenBank/DDBJ databases">
        <authorList>
            <person name="Tani A."/>
            <person name="Ola A."/>
            <person name="Ogura Y."/>
            <person name="Katsura K."/>
            <person name="Hayashi T."/>
        </authorList>
    </citation>
    <scope>NUCLEOTIDE SEQUENCE</scope>
    <source>
        <strain evidence="1">DSM 22415</strain>
    </source>
</reference>
<evidence type="ECO:0000313" key="3">
    <source>
        <dbReference type="Proteomes" id="UP000401717"/>
    </source>
</evidence>
<gene>
    <name evidence="1" type="ORF">IFDJLNFL_3836</name>
    <name evidence="2" type="ORF">MTDSW087_01973</name>
</gene>
<evidence type="ECO:0000313" key="4">
    <source>
        <dbReference type="Proteomes" id="UP001055303"/>
    </source>
</evidence>
<proteinExistence type="predicted"/>
<accession>A0A564FWP1</accession>
<name>A0A564FWP1_9HYPH</name>
<organism evidence="2 3">
    <name type="scientific">Methylobacterium dankookense</name>
    <dbReference type="NCBI Taxonomy" id="560405"/>
    <lineage>
        <taxon>Bacteria</taxon>
        <taxon>Pseudomonadati</taxon>
        <taxon>Pseudomonadota</taxon>
        <taxon>Alphaproteobacteria</taxon>
        <taxon>Hyphomicrobiales</taxon>
        <taxon>Methylobacteriaceae</taxon>
        <taxon>Methylobacterium</taxon>
    </lineage>
</organism>
<evidence type="ECO:0000313" key="2">
    <source>
        <dbReference type="EMBL" id="VUF12284.1"/>
    </source>
</evidence>
<protein>
    <submittedName>
        <fullName evidence="2">Uncharacterized protein</fullName>
    </submittedName>
</protein>
<dbReference type="Proteomes" id="UP001055303">
    <property type="component" value="Unassembled WGS sequence"/>
</dbReference>
<dbReference type="RefSeq" id="WP_238179325.1">
    <property type="nucleotide sequence ID" value="NZ_BPQI01000125.1"/>
</dbReference>
<dbReference type="AlphaFoldDB" id="A0A564FWP1"/>
<sequence length="95" mass="9850">MEDPMPQSRSTAAEALAAKRAEIAAAVAALEGLGDPAGHGPEARRALDARVEALIAGQGAPPEADGLRRCLAEYRDLADTRLAEQGEVFAPQDDA</sequence>
<dbReference type="EMBL" id="BPQI01000125">
    <property type="protein sequence ID" value="GJD57923.1"/>
    <property type="molecule type" value="Genomic_DNA"/>
</dbReference>
<evidence type="ECO:0000313" key="1">
    <source>
        <dbReference type="EMBL" id="GJD57923.1"/>
    </source>
</evidence>
<reference evidence="1" key="2">
    <citation type="journal article" date="2021" name="Front. Microbiol.">
        <title>Comprehensive Comparative Genomics and Phenotyping of Methylobacterium Species.</title>
        <authorList>
            <person name="Alessa O."/>
            <person name="Ogura Y."/>
            <person name="Fujitani Y."/>
            <person name="Takami H."/>
            <person name="Hayashi T."/>
            <person name="Sahin N."/>
            <person name="Tani A."/>
        </authorList>
    </citation>
    <scope>NUCLEOTIDE SEQUENCE</scope>
    <source>
        <strain evidence="1">DSM 22415</strain>
    </source>
</reference>
<reference evidence="2 3" key="1">
    <citation type="submission" date="2019-06" db="EMBL/GenBank/DDBJ databases">
        <authorList>
            <person name="Rodrigo-Torres L."/>
            <person name="Arahal R. D."/>
            <person name="Lucena T."/>
        </authorList>
    </citation>
    <scope>NUCLEOTIDE SEQUENCE [LARGE SCALE GENOMIC DNA]</scope>
    <source>
        <strain evidence="2 3">SW08-7</strain>
    </source>
</reference>
<dbReference type="Proteomes" id="UP000401717">
    <property type="component" value="Unassembled WGS sequence"/>
</dbReference>
<dbReference type="EMBL" id="CABFVH010000009">
    <property type="protein sequence ID" value="VUF12284.1"/>
    <property type="molecule type" value="Genomic_DNA"/>
</dbReference>
<keyword evidence="4" id="KW-1185">Reference proteome</keyword>